<dbReference type="PANTHER" id="PTHR48046">
    <property type="entry name" value="UDP-GLYCOSYLTRANSFERASE 72E1"/>
    <property type="match status" value="1"/>
</dbReference>
<comment type="similarity">
    <text evidence="1 4">Belongs to the UDP-glycosyltransferase family.</text>
</comment>
<evidence type="ECO:0000313" key="6">
    <source>
        <dbReference type="EMBL" id="KAF3340068.1"/>
    </source>
</evidence>
<dbReference type="Proteomes" id="UP000623129">
    <property type="component" value="Unassembled WGS sequence"/>
</dbReference>
<dbReference type="EMBL" id="SWLB01000003">
    <property type="protein sequence ID" value="KAF3340068.1"/>
    <property type="molecule type" value="Genomic_DNA"/>
</dbReference>
<dbReference type="PROSITE" id="PS00375">
    <property type="entry name" value="UDPGT"/>
    <property type="match status" value="1"/>
</dbReference>
<name>A0A833RHN6_9POAL</name>
<dbReference type="FunFam" id="3.40.50.2000:FF:000060">
    <property type="entry name" value="Glycosyltransferase"/>
    <property type="match status" value="1"/>
</dbReference>
<proteinExistence type="inferred from homology"/>
<evidence type="ECO:0000313" key="7">
    <source>
        <dbReference type="Proteomes" id="UP000623129"/>
    </source>
</evidence>
<gene>
    <name evidence="6" type="ORF">FCM35_KLT15839</name>
</gene>
<organism evidence="6 7">
    <name type="scientific">Carex littledalei</name>
    <dbReference type="NCBI Taxonomy" id="544730"/>
    <lineage>
        <taxon>Eukaryota</taxon>
        <taxon>Viridiplantae</taxon>
        <taxon>Streptophyta</taxon>
        <taxon>Embryophyta</taxon>
        <taxon>Tracheophyta</taxon>
        <taxon>Spermatophyta</taxon>
        <taxon>Magnoliopsida</taxon>
        <taxon>Liliopsida</taxon>
        <taxon>Poales</taxon>
        <taxon>Cyperaceae</taxon>
        <taxon>Cyperoideae</taxon>
        <taxon>Cariceae</taxon>
        <taxon>Carex</taxon>
        <taxon>Carex subgen. Euthyceras</taxon>
    </lineage>
</organism>
<dbReference type="PANTHER" id="PTHR48046:SF6">
    <property type="entry name" value="GLYCOSYLTRANSFERASE"/>
    <property type="match status" value="1"/>
</dbReference>
<dbReference type="OrthoDB" id="633049at2759"/>
<evidence type="ECO:0000256" key="1">
    <source>
        <dbReference type="ARBA" id="ARBA00009995"/>
    </source>
</evidence>
<sequence>MAHETMQPRVVLFASPGMGHLIPMSELARLLASPRHNCAITIITKALTVSSSEKDKGSFLSSLPSSVTVDFLPTNHDHSINSFKVNDVFLSALNSLPDLREALRSLQSLSRVVALITDFLSVDAVAVAREFGVPFFVFFPTNLMALSFLLNVTRIDHETTTEFPDMPVIQLPGWCVAIHGTDLGESFQDRKSEAYRMSLHMAKQISKADGILSNSFCELEPALANILKEDDPSHLPVYTIGPLVRSISDQQVNMSGCLEWLDHQPSGSVLFVSFGSEGTLSSEQLVELAWGLELSRQHFLWVIRSRNGSSDTTILPEGFIERNKEVGLVVQSWVQQIEILGHISTGGFLTHCGWNSVMESIMSGVPMITWPLYAEQRINAKLLVNGIGVAFRPEVQDGGVVHRDTIAAAVKELMQGEGGRDARKKVLELKTAGGKALSEVGSSFKDFAKWKSSIVM</sequence>
<dbReference type="InterPro" id="IPR002213">
    <property type="entry name" value="UDP_glucos_trans"/>
</dbReference>
<keyword evidence="7" id="KW-1185">Reference proteome</keyword>
<evidence type="ECO:0000256" key="3">
    <source>
        <dbReference type="ARBA" id="ARBA00022679"/>
    </source>
</evidence>
<dbReference type="GO" id="GO:0008194">
    <property type="term" value="F:UDP-glycosyltransferase activity"/>
    <property type="evidence" value="ECO:0007669"/>
    <property type="project" value="InterPro"/>
</dbReference>
<keyword evidence="2 4" id="KW-0328">Glycosyltransferase</keyword>
<dbReference type="SUPFAM" id="SSF53756">
    <property type="entry name" value="UDP-Glycosyltransferase/glycogen phosphorylase"/>
    <property type="match status" value="1"/>
</dbReference>
<accession>A0A833RHN6</accession>
<dbReference type="EC" id="2.4.1.-" evidence="5"/>
<evidence type="ECO:0000256" key="4">
    <source>
        <dbReference type="RuleBase" id="RU003718"/>
    </source>
</evidence>
<keyword evidence="3 4" id="KW-0808">Transferase</keyword>
<dbReference type="AlphaFoldDB" id="A0A833RHN6"/>
<dbReference type="Gene3D" id="3.40.50.2000">
    <property type="entry name" value="Glycogen Phosphorylase B"/>
    <property type="match status" value="2"/>
</dbReference>
<evidence type="ECO:0000256" key="2">
    <source>
        <dbReference type="ARBA" id="ARBA00022676"/>
    </source>
</evidence>
<dbReference type="Pfam" id="PF00201">
    <property type="entry name" value="UDPGT"/>
    <property type="match status" value="1"/>
</dbReference>
<protein>
    <recommendedName>
        <fullName evidence="5">Glycosyltransferase</fullName>
        <ecNumber evidence="5">2.4.1.-</ecNumber>
    </recommendedName>
</protein>
<evidence type="ECO:0000256" key="5">
    <source>
        <dbReference type="RuleBase" id="RU362057"/>
    </source>
</evidence>
<dbReference type="InterPro" id="IPR035595">
    <property type="entry name" value="UDP_glycos_trans_CS"/>
</dbReference>
<reference evidence="6" key="1">
    <citation type="submission" date="2020-01" db="EMBL/GenBank/DDBJ databases">
        <title>Genome sequence of Kobresia littledalei, the first chromosome-level genome in the family Cyperaceae.</title>
        <authorList>
            <person name="Qu G."/>
        </authorList>
    </citation>
    <scope>NUCLEOTIDE SEQUENCE</scope>
    <source>
        <strain evidence="6">C.B.Clarke</strain>
        <tissue evidence="6">Leaf</tissue>
    </source>
</reference>
<dbReference type="CDD" id="cd03784">
    <property type="entry name" value="GT1_Gtf-like"/>
    <property type="match status" value="1"/>
</dbReference>
<comment type="caution">
    <text evidence="6">The sequence shown here is derived from an EMBL/GenBank/DDBJ whole genome shotgun (WGS) entry which is preliminary data.</text>
</comment>